<evidence type="ECO:0000256" key="4">
    <source>
        <dbReference type="ARBA" id="ARBA00022840"/>
    </source>
</evidence>
<dbReference type="InterPro" id="IPR005893">
    <property type="entry name" value="PotA-like"/>
</dbReference>
<keyword evidence="1 7" id="KW-0813">Transport</keyword>
<sequence>MTATWPLQLDSVEKWYGGFQALRGIDLHVDPGEFLTILGPSGSGKTTALKCVAGFELPDRGRISLGREDITDAPPSARDIGMVFQNYALFPHMTVAQNVAFPLKMRRTPRAEVARRVSEVLEMTELGALAKRLPKQLSGGQQQRVALARAVVFQPRLLLLDEPFGALDRQLREQMQMEVRRLQQALHLTCVFITHDQEEALVMSDRIAVLFEGEIQQVGTPEEIYDRPANLRVAEFVGESNILEARVLANGDTFSEIEAGSLRLRLPHGGSVHDAGQSVSVLVRPERLRPGYGTEGPSLRARVSETAYLGSTNRVLLETEDGRSLIMRLPAGMVRPTPGEVMDVGFDPDTARILRRHIAKEVAA</sequence>
<feature type="domain" description="ABC transporter" evidence="8">
    <location>
        <begin position="7"/>
        <end position="237"/>
    </location>
</feature>
<dbReference type="EMBL" id="FOLG01000003">
    <property type="protein sequence ID" value="SFC26982.1"/>
    <property type="molecule type" value="Genomic_DNA"/>
</dbReference>
<dbReference type="FunFam" id="3.40.50.300:FF:000133">
    <property type="entry name" value="Spermidine/putrescine import ATP-binding protein PotA"/>
    <property type="match status" value="1"/>
</dbReference>
<dbReference type="InterPro" id="IPR050093">
    <property type="entry name" value="ABC_SmlMolc_Importer"/>
</dbReference>
<dbReference type="STRING" id="441112.SAMN04488094_103271"/>
<keyword evidence="2 7" id="KW-1003">Cell membrane</keyword>
<dbReference type="PANTHER" id="PTHR42781:SF4">
    <property type="entry name" value="SPERMIDINE_PUTRESCINE IMPORT ATP-BINDING PROTEIN POTA"/>
    <property type="match status" value="1"/>
</dbReference>
<dbReference type="NCBIfam" id="TIGR01187">
    <property type="entry name" value="potA"/>
    <property type="match status" value="1"/>
</dbReference>
<dbReference type="GO" id="GO:0016887">
    <property type="term" value="F:ATP hydrolysis activity"/>
    <property type="evidence" value="ECO:0007669"/>
    <property type="project" value="InterPro"/>
</dbReference>
<name>A0A1I1HTS5_9RHOB</name>
<organism evidence="9 10">
    <name type="scientific">Tropicimonas isoalkanivorans</name>
    <dbReference type="NCBI Taxonomy" id="441112"/>
    <lineage>
        <taxon>Bacteria</taxon>
        <taxon>Pseudomonadati</taxon>
        <taxon>Pseudomonadota</taxon>
        <taxon>Alphaproteobacteria</taxon>
        <taxon>Rhodobacterales</taxon>
        <taxon>Roseobacteraceae</taxon>
        <taxon>Tropicimonas</taxon>
    </lineage>
</organism>
<evidence type="ECO:0000259" key="8">
    <source>
        <dbReference type="PROSITE" id="PS50893"/>
    </source>
</evidence>
<proteinExistence type="inferred from homology"/>
<evidence type="ECO:0000256" key="6">
    <source>
        <dbReference type="ARBA" id="ARBA00023136"/>
    </source>
</evidence>
<comment type="catalytic activity">
    <reaction evidence="7">
        <text>ATP + H2O + polyamine-[polyamine-binding protein]Side 1 = ADP + phosphate + polyamineSide 2 + [polyamine-binding protein]Side 1.</text>
        <dbReference type="EC" id="7.6.2.11"/>
    </reaction>
</comment>
<evidence type="ECO:0000256" key="5">
    <source>
        <dbReference type="ARBA" id="ARBA00022967"/>
    </source>
</evidence>
<dbReference type="InterPro" id="IPR013611">
    <property type="entry name" value="Transp-assoc_OB_typ2"/>
</dbReference>
<dbReference type="SMART" id="SM00382">
    <property type="entry name" value="AAA"/>
    <property type="match status" value="1"/>
</dbReference>
<comment type="similarity">
    <text evidence="7">Belongs to the ABC transporter superfamily. Spermidine/putrescine importer (TC 3.A.1.11.1) family.</text>
</comment>
<dbReference type="InterPro" id="IPR012340">
    <property type="entry name" value="NA-bd_OB-fold"/>
</dbReference>
<dbReference type="GO" id="GO:0015417">
    <property type="term" value="F:ABC-type polyamine transporter activity"/>
    <property type="evidence" value="ECO:0007669"/>
    <property type="project" value="UniProtKB-EC"/>
</dbReference>
<dbReference type="GO" id="GO:0005524">
    <property type="term" value="F:ATP binding"/>
    <property type="evidence" value="ECO:0007669"/>
    <property type="project" value="UniProtKB-KW"/>
</dbReference>
<dbReference type="InterPro" id="IPR008995">
    <property type="entry name" value="Mo/tungstate-bd_C_term_dom"/>
</dbReference>
<dbReference type="Gene3D" id="3.40.50.300">
    <property type="entry name" value="P-loop containing nucleotide triphosphate hydrolases"/>
    <property type="match status" value="1"/>
</dbReference>
<dbReference type="Pfam" id="PF00005">
    <property type="entry name" value="ABC_tran"/>
    <property type="match status" value="1"/>
</dbReference>
<dbReference type="Pfam" id="PF08402">
    <property type="entry name" value="TOBE_2"/>
    <property type="match status" value="1"/>
</dbReference>
<dbReference type="InterPro" id="IPR003593">
    <property type="entry name" value="AAA+_ATPase"/>
</dbReference>
<dbReference type="SUPFAM" id="SSF50331">
    <property type="entry name" value="MOP-like"/>
    <property type="match status" value="1"/>
</dbReference>
<gene>
    <name evidence="7" type="primary">potA</name>
    <name evidence="9" type="ORF">SAMN04488094_103271</name>
</gene>
<keyword evidence="4 7" id="KW-0067">ATP-binding</keyword>
<accession>A0A1I1HTS5</accession>
<dbReference type="OrthoDB" id="9802264at2"/>
<dbReference type="Gene3D" id="2.40.50.100">
    <property type="match status" value="1"/>
</dbReference>
<evidence type="ECO:0000256" key="1">
    <source>
        <dbReference type="ARBA" id="ARBA00022448"/>
    </source>
</evidence>
<keyword evidence="5 7" id="KW-1278">Translocase</keyword>
<keyword evidence="6 7" id="KW-0472">Membrane</keyword>
<comment type="function">
    <text evidence="7">Part of the ABC transporter complex PotABCD involved in spermidine/putrescine import. Responsible for energy coupling to the transport system.</text>
</comment>
<keyword evidence="3 7" id="KW-0547">Nucleotide-binding</keyword>
<dbReference type="PROSITE" id="PS00211">
    <property type="entry name" value="ABC_TRANSPORTER_1"/>
    <property type="match status" value="1"/>
</dbReference>
<reference evidence="9 10" key="1">
    <citation type="submission" date="2016-10" db="EMBL/GenBank/DDBJ databases">
        <authorList>
            <person name="de Groot N.N."/>
        </authorList>
    </citation>
    <scope>NUCLEOTIDE SEQUENCE [LARGE SCALE GENOMIC DNA]</scope>
    <source>
        <strain evidence="9 10">DSM 19548</strain>
    </source>
</reference>
<dbReference type="InterPro" id="IPR017871">
    <property type="entry name" value="ABC_transporter-like_CS"/>
</dbReference>
<keyword evidence="10" id="KW-1185">Reference proteome</keyword>
<evidence type="ECO:0000313" key="10">
    <source>
        <dbReference type="Proteomes" id="UP000198728"/>
    </source>
</evidence>
<dbReference type="Gene3D" id="2.40.50.140">
    <property type="entry name" value="Nucleic acid-binding proteins"/>
    <property type="match status" value="1"/>
</dbReference>
<dbReference type="PROSITE" id="PS50893">
    <property type="entry name" value="ABC_TRANSPORTER_2"/>
    <property type="match status" value="1"/>
</dbReference>
<dbReference type="PANTHER" id="PTHR42781">
    <property type="entry name" value="SPERMIDINE/PUTRESCINE IMPORT ATP-BINDING PROTEIN POTA"/>
    <property type="match status" value="1"/>
</dbReference>
<evidence type="ECO:0000256" key="7">
    <source>
        <dbReference type="RuleBase" id="RU364083"/>
    </source>
</evidence>
<comment type="subunit">
    <text evidence="7">The complex is composed of two ATP-binding proteins (PotA), two transmembrane proteins (PotB and PotC) and a solute-binding protein (PotD).</text>
</comment>
<dbReference type="GO" id="GO:0043190">
    <property type="term" value="C:ATP-binding cassette (ABC) transporter complex"/>
    <property type="evidence" value="ECO:0007669"/>
    <property type="project" value="InterPro"/>
</dbReference>
<protein>
    <recommendedName>
        <fullName evidence="7">Spermidine/putrescine import ATP-binding protein PotA</fullName>
        <ecNumber evidence="7">7.6.2.11</ecNumber>
    </recommendedName>
</protein>
<evidence type="ECO:0000256" key="2">
    <source>
        <dbReference type="ARBA" id="ARBA00022475"/>
    </source>
</evidence>
<dbReference type="SUPFAM" id="SSF52540">
    <property type="entry name" value="P-loop containing nucleoside triphosphate hydrolases"/>
    <property type="match status" value="1"/>
</dbReference>
<dbReference type="EC" id="7.6.2.11" evidence="7"/>
<dbReference type="InterPro" id="IPR003439">
    <property type="entry name" value="ABC_transporter-like_ATP-bd"/>
</dbReference>
<dbReference type="InterPro" id="IPR027417">
    <property type="entry name" value="P-loop_NTPase"/>
</dbReference>
<evidence type="ECO:0000313" key="9">
    <source>
        <dbReference type="EMBL" id="SFC26982.1"/>
    </source>
</evidence>
<dbReference type="Proteomes" id="UP000198728">
    <property type="component" value="Unassembled WGS sequence"/>
</dbReference>
<dbReference type="RefSeq" id="WP_093360238.1">
    <property type="nucleotide sequence ID" value="NZ_FOLG01000003.1"/>
</dbReference>
<dbReference type="GO" id="GO:0015847">
    <property type="term" value="P:putrescine transport"/>
    <property type="evidence" value="ECO:0007669"/>
    <property type="project" value="UniProtKB-ARBA"/>
</dbReference>
<dbReference type="AlphaFoldDB" id="A0A1I1HTS5"/>
<evidence type="ECO:0000256" key="3">
    <source>
        <dbReference type="ARBA" id="ARBA00022741"/>
    </source>
</evidence>